<feature type="region of interest" description="Disordered" evidence="1">
    <location>
        <begin position="202"/>
        <end position="226"/>
    </location>
</feature>
<comment type="caution">
    <text evidence="2">The sequence shown here is derived from an EMBL/GenBank/DDBJ whole genome shotgun (WGS) entry which is preliminary data.</text>
</comment>
<organism evidence="2 3">
    <name type="scientific">Bifidobacterium thermophilum</name>
    <dbReference type="NCBI Taxonomy" id="33905"/>
    <lineage>
        <taxon>Bacteria</taxon>
        <taxon>Bacillati</taxon>
        <taxon>Actinomycetota</taxon>
        <taxon>Actinomycetes</taxon>
        <taxon>Bifidobacteriales</taxon>
        <taxon>Bifidobacteriaceae</taxon>
        <taxon>Bifidobacterium</taxon>
    </lineage>
</organism>
<protein>
    <submittedName>
        <fullName evidence="2">Uncharacterized protein</fullName>
    </submittedName>
</protein>
<evidence type="ECO:0000313" key="2">
    <source>
        <dbReference type="EMBL" id="PKU89254.1"/>
    </source>
</evidence>
<dbReference type="EMBL" id="PCGY01000022">
    <property type="protein sequence ID" value="PKU89254.1"/>
    <property type="molecule type" value="Genomic_DNA"/>
</dbReference>
<feature type="compositionally biased region" description="Polar residues" evidence="1">
    <location>
        <begin position="202"/>
        <end position="220"/>
    </location>
</feature>
<accession>A0A2N3QF99</accession>
<name>A0A2N3QF99_9BIFI</name>
<sequence length="226" mass="23695">MHTEFAEYYGSEYQPNYGKRAEMKKQPRLVKPILAMMAAFSLALGVGACGSGSTPTQTGGSTTASENGTSRAKMYDSVKAITDDSDLVVVGTVADQKVVQDIDDETDFTLSTVKVITTKKGDAGDETVVVRQTGSTKNQTAGAMMETGSTYLLFLVHSGLSGDLASQYYVTGADAGIYLAPDTAKAKAQTGTATEQDISGETFNRVNSDSGDNLPATLTVNEVPAS</sequence>
<reference evidence="2 3" key="1">
    <citation type="submission" date="2017-10" db="EMBL/GenBank/DDBJ databases">
        <title>Bifidobacterium genomics.</title>
        <authorList>
            <person name="Lugli G.A."/>
            <person name="Milani C."/>
            <person name="Mancabelli L."/>
        </authorList>
    </citation>
    <scope>NUCLEOTIDE SEQUENCE [LARGE SCALE GENOMIC DNA]</scope>
    <source>
        <strain evidence="2 3">1542B</strain>
    </source>
</reference>
<evidence type="ECO:0000256" key="1">
    <source>
        <dbReference type="SAM" id="MobiDB-lite"/>
    </source>
</evidence>
<dbReference type="Proteomes" id="UP000233727">
    <property type="component" value="Unassembled WGS sequence"/>
</dbReference>
<gene>
    <name evidence="2" type="ORF">CQR47_1688</name>
</gene>
<proteinExistence type="predicted"/>
<evidence type="ECO:0000313" key="3">
    <source>
        <dbReference type="Proteomes" id="UP000233727"/>
    </source>
</evidence>
<dbReference type="AlphaFoldDB" id="A0A2N3QF99"/>